<evidence type="ECO:0000256" key="6">
    <source>
        <dbReference type="ARBA" id="ARBA00022833"/>
    </source>
</evidence>
<dbReference type="Pfam" id="PF01431">
    <property type="entry name" value="Peptidase_M13"/>
    <property type="match status" value="1"/>
</dbReference>
<name>A0A0K8RHV0_IXORI</name>
<proteinExistence type="evidence at transcript level"/>
<dbReference type="SUPFAM" id="SSF55486">
    <property type="entry name" value="Metalloproteases ('zincins'), catalytic domain"/>
    <property type="match status" value="1"/>
</dbReference>
<protein>
    <submittedName>
        <fullName evidence="11">Putative m13 family peptidase</fullName>
    </submittedName>
</protein>
<dbReference type="GO" id="GO:0005886">
    <property type="term" value="C:plasma membrane"/>
    <property type="evidence" value="ECO:0007669"/>
    <property type="project" value="TreeGrafter"/>
</dbReference>
<feature type="domain" description="Peptidase M13 C-terminal" evidence="9">
    <location>
        <begin position="443"/>
        <end position="516"/>
    </location>
</feature>
<dbReference type="CDD" id="cd08662">
    <property type="entry name" value="M13"/>
    <property type="match status" value="1"/>
</dbReference>
<keyword evidence="8" id="KW-0732">Signal</keyword>
<evidence type="ECO:0000256" key="8">
    <source>
        <dbReference type="SAM" id="SignalP"/>
    </source>
</evidence>
<dbReference type="Pfam" id="PF05649">
    <property type="entry name" value="Peptidase_M13_N"/>
    <property type="match status" value="2"/>
</dbReference>
<evidence type="ECO:0000256" key="1">
    <source>
        <dbReference type="ARBA" id="ARBA00001947"/>
    </source>
</evidence>
<evidence type="ECO:0000256" key="2">
    <source>
        <dbReference type="ARBA" id="ARBA00007357"/>
    </source>
</evidence>
<dbReference type="InterPro" id="IPR008753">
    <property type="entry name" value="Peptidase_M13_N"/>
</dbReference>
<keyword evidence="6" id="KW-0862">Zinc</keyword>
<dbReference type="InterPro" id="IPR000718">
    <property type="entry name" value="Peptidase_M13"/>
</dbReference>
<evidence type="ECO:0000256" key="5">
    <source>
        <dbReference type="ARBA" id="ARBA00022801"/>
    </source>
</evidence>
<keyword evidence="3" id="KW-0645">Protease</keyword>
<dbReference type="GO" id="GO:0016485">
    <property type="term" value="P:protein processing"/>
    <property type="evidence" value="ECO:0007669"/>
    <property type="project" value="TreeGrafter"/>
</dbReference>
<accession>A0A0K8RHV0</accession>
<comment type="cofactor">
    <cofactor evidence="1">
        <name>Zn(2+)</name>
        <dbReference type="ChEBI" id="CHEBI:29105"/>
    </cofactor>
</comment>
<comment type="similarity">
    <text evidence="2">Belongs to the peptidase M13 family.</text>
</comment>
<evidence type="ECO:0000256" key="3">
    <source>
        <dbReference type="ARBA" id="ARBA00022670"/>
    </source>
</evidence>
<dbReference type="EMBL" id="GADI01003113">
    <property type="protein sequence ID" value="JAA70695.1"/>
    <property type="molecule type" value="mRNA"/>
</dbReference>
<evidence type="ECO:0000256" key="7">
    <source>
        <dbReference type="ARBA" id="ARBA00023049"/>
    </source>
</evidence>
<feature type="domain" description="Peptidase M13 N-terminal" evidence="10">
    <location>
        <begin position="190"/>
        <end position="380"/>
    </location>
</feature>
<evidence type="ECO:0000313" key="11">
    <source>
        <dbReference type="EMBL" id="JAA70695.1"/>
    </source>
</evidence>
<keyword evidence="5" id="KW-0378">Hydrolase</keyword>
<evidence type="ECO:0000259" key="9">
    <source>
        <dbReference type="Pfam" id="PF01431"/>
    </source>
</evidence>
<dbReference type="PANTHER" id="PTHR11733">
    <property type="entry name" value="ZINC METALLOPROTEASE FAMILY M13 NEPRILYSIN-RELATED"/>
    <property type="match status" value="1"/>
</dbReference>
<dbReference type="GO" id="GO:0004222">
    <property type="term" value="F:metalloendopeptidase activity"/>
    <property type="evidence" value="ECO:0007669"/>
    <property type="project" value="InterPro"/>
</dbReference>
<dbReference type="PANTHER" id="PTHR11733:SF167">
    <property type="entry name" value="FI17812P1-RELATED"/>
    <property type="match status" value="1"/>
</dbReference>
<dbReference type="PROSITE" id="PS51885">
    <property type="entry name" value="NEPRILYSIN"/>
    <property type="match status" value="1"/>
</dbReference>
<evidence type="ECO:0000259" key="10">
    <source>
        <dbReference type="Pfam" id="PF05649"/>
    </source>
</evidence>
<keyword evidence="4" id="KW-0479">Metal-binding</keyword>
<feature type="chain" id="PRO_5005517702" evidence="8">
    <location>
        <begin position="19"/>
        <end position="538"/>
    </location>
</feature>
<keyword evidence="7" id="KW-0482">Metalloprotease</keyword>
<dbReference type="GO" id="GO:0046872">
    <property type="term" value="F:metal ion binding"/>
    <property type="evidence" value="ECO:0007669"/>
    <property type="project" value="UniProtKB-KW"/>
</dbReference>
<feature type="domain" description="Peptidase M13 N-terminal" evidence="10">
    <location>
        <begin position="52"/>
        <end position="188"/>
    </location>
</feature>
<dbReference type="AlphaFoldDB" id="A0A0K8RHV0"/>
<organism evidence="11">
    <name type="scientific">Ixodes ricinus</name>
    <name type="common">Common tick</name>
    <name type="synonym">Acarus ricinus</name>
    <dbReference type="NCBI Taxonomy" id="34613"/>
    <lineage>
        <taxon>Eukaryota</taxon>
        <taxon>Metazoa</taxon>
        <taxon>Ecdysozoa</taxon>
        <taxon>Arthropoda</taxon>
        <taxon>Chelicerata</taxon>
        <taxon>Arachnida</taxon>
        <taxon>Acari</taxon>
        <taxon>Parasitiformes</taxon>
        <taxon>Ixodida</taxon>
        <taxon>Ixodoidea</taxon>
        <taxon>Ixodidae</taxon>
        <taxon>Ixodinae</taxon>
        <taxon>Ixodes</taxon>
    </lineage>
</organism>
<dbReference type="Gene3D" id="3.40.390.10">
    <property type="entry name" value="Collagenase (Catalytic Domain)"/>
    <property type="match status" value="2"/>
</dbReference>
<feature type="signal peptide" evidence="8">
    <location>
        <begin position="1"/>
        <end position="18"/>
    </location>
</feature>
<reference evidence="11" key="1">
    <citation type="submission" date="2012-12" db="EMBL/GenBank/DDBJ databases">
        <title>Identification and characterization of a phenylalanine ammonia-lyase gene family in Isatis indigotica Fort.</title>
        <authorList>
            <person name="Liu Q."/>
            <person name="Chen J."/>
            <person name="Zhou X."/>
            <person name="Di P."/>
            <person name="Xiao Y."/>
            <person name="Xuan H."/>
            <person name="Zhang L."/>
            <person name="Chen W."/>
        </authorList>
    </citation>
    <scope>NUCLEOTIDE SEQUENCE</scope>
    <source>
        <tissue evidence="11">Salivary gland</tissue>
    </source>
</reference>
<dbReference type="InterPro" id="IPR018497">
    <property type="entry name" value="Peptidase_M13_C"/>
</dbReference>
<sequence>MQANKLWWLFAALQAGWSIVVPPSDRNNVCTTKECNETATRILSGMKSTIDPCNDFYEFVCGSYISNTEIPSQRTAINRFVETMMKLEREMEHFINSNPPAGGEQTPRKKMYYIFKSCKKPDTTEANEVKNLKAVFKDRGFASWPKVALTASQPKKQYYVINEQGWNGLFGISVEVNYFNPGTYAIFATTEDSRIDPKNNRKMTTLKEVEKLIRELPWKTILQHPFQATKTTLRDTQSIVIWRLKYYKSVSRLISQKTPELLSNYLGWKQIVQLLPYTRSTLYTKYSQFMGSVDASFDKVSAQANCINQLMKNMKFVFGDLYTSAYFKLDVLADISEMITYLKESLTNLLEERQKDWLDSKTRSAAIKKVRDMYQLIGYPNWIKKPSELQSLYQFLPLVSSSMSYVSLMNMTLHNNFYANLKQLPTTVDRNKVFPQDPAVVNGEYIPYTNALVLYAGLLRSPFYEKNIPIAVKMGATGWNSAHELTHGLDTFGSQFDATGKLTRLVERRRAQEVPDYGPNCYNQIQYSELIKKEQKEN</sequence>
<dbReference type="InterPro" id="IPR024079">
    <property type="entry name" value="MetalloPept_cat_dom_sf"/>
</dbReference>
<evidence type="ECO:0000256" key="4">
    <source>
        <dbReference type="ARBA" id="ARBA00022723"/>
    </source>
</evidence>